<accession>A0A7J7L124</accession>
<name>A0A7J7L124_9MAGN</name>
<evidence type="ECO:0000313" key="2">
    <source>
        <dbReference type="EMBL" id="KAF6136278.1"/>
    </source>
</evidence>
<feature type="region of interest" description="Disordered" evidence="1">
    <location>
        <begin position="207"/>
        <end position="228"/>
    </location>
</feature>
<organism evidence="2 3">
    <name type="scientific">Kingdonia uniflora</name>
    <dbReference type="NCBI Taxonomy" id="39325"/>
    <lineage>
        <taxon>Eukaryota</taxon>
        <taxon>Viridiplantae</taxon>
        <taxon>Streptophyta</taxon>
        <taxon>Embryophyta</taxon>
        <taxon>Tracheophyta</taxon>
        <taxon>Spermatophyta</taxon>
        <taxon>Magnoliopsida</taxon>
        <taxon>Ranunculales</taxon>
        <taxon>Circaeasteraceae</taxon>
        <taxon>Kingdonia</taxon>
    </lineage>
</organism>
<proteinExistence type="predicted"/>
<comment type="caution">
    <text evidence="2">The sequence shown here is derived from an EMBL/GenBank/DDBJ whole genome shotgun (WGS) entry which is preliminary data.</text>
</comment>
<evidence type="ECO:0000256" key="1">
    <source>
        <dbReference type="SAM" id="MobiDB-lite"/>
    </source>
</evidence>
<keyword evidence="3" id="KW-1185">Reference proteome</keyword>
<dbReference type="EMBL" id="JACGCM010002752">
    <property type="protein sequence ID" value="KAF6136278.1"/>
    <property type="molecule type" value="Genomic_DNA"/>
</dbReference>
<feature type="region of interest" description="Disordered" evidence="1">
    <location>
        <begin position="114"/>
        <end position="140"/>
    </location>
</feature>
<dbReference type="AlphaFoldDB" id="A0A7J7L124"/>
<protein>
    <submittedName>
        <fullName evidence="2">Uncharacterized protein</fullName>
    </submittedName>
</protein>
<reference evidence="2 3" key="1">
    <citation type="journal article" date="2020" name="IScience">
        <title>Genome Sequencing of the Endangered Kingdonia uniflora (Circaeasteraceae, Ranunculales) Reveals Potential Mechanisms of Evolutionary Specialization.</title>
        <authorList>
            <person name="Sun Y."/>
            <person name="Deng T."/>
            <person name="Zhang A."/>
            <person name="Moore M.J."/>
            <person name="Landis J.B."/>
            <person name="Lin N."/>
            <person name="Zhang H."/>
            <person name="Zhang X."/>
            <person name="Huang J."/>
            <person name="Zhang X."/>
            <person name="Sun H."/>
            <person name="Wang H."/>
        </authorList>
    </citation>
    <scope>NUCLEOTIDE SEQUENCE [LARGE SCALE GENOMIC DNA]</scope>
    <source>
        <strain evidence="2">TB1705</strain>
        <tissue evidence="2">Leaf</tissue>
    </source>
</reference>
<gene>
    <name evidence="2" type="ORF">GIB67_042763</name>
</gene>
<sequence>MNGDMHIFENVDEDHFYYQGLLEYIMSDVIGINKAISPGSRIVVKILCTVPIEVVPSPLIQQLDIVMMELDKGPPICPTSQVEVKVETTQFDPMQHKSTQFDPLQHETIARENTKRLKKPRASEVPEEELDDLPHMDFSDDEPNIETEGEVGLREDALVNAETKARLGREAPANDETGAGVGLGGEASYDEEEVDAWNRWAETNPDSLDAEEGYYSNHSSVDGDDGPTQADIDKCDDEFRDLAKEEAEVRHTTLPVHNPMLEMVIGMEWPTVDAYRAFFKFTYANQNVKKLGPTSLRRLKAKEWEEVGLVLVPRAQTHIDKIIKCYGQYQDLFLQLGSMAKDGE</sequence>
<dbReference type="OrthoDB" id="1743623at2759"/>
<dbReference type="Proteomes" id="UP000541444">
    <property type="component" value="Unassembled WGS sequence"/>
</dbReference>
<evidence type="ECO:0000313" key="3">
    <source>
        <dbReference type="Proteomes" id="UP000541444"/>
    </source>
</evidence>